<accession>A0A1X7SM56</accession>
<dbReference type="AlphaFoldDB" id="A0A1X7SM56"/>
<name>A0A1X7SM56_AMPQE</name>
<evidence type="ECO:0000313" key="1">
    <source>
        <dbReference type="EnsemblMetazoa" id="Aqu2.1.03110_001"/>
    </source>
</evidence>
<dbReference type="eggNOG" id="KOG0954">
    <property type="taxonomic scope" value="Eukaryota"/>
</dbReference>
<protein>
    <submittedName>
        <fullName evidence="1">Uncharacterized protein</fullName>
    </submittedName>
</protein>
<dbReference type="InParanoid" id="A0A1X7SM56"/>
<dbReference type="OrthoDB" id="20839at2759"/>
<reference evidence="1" key="1">
    <citation type="submission" date="2017-05" db="UniProtKB">
        <authorList>
            <consortium name="EnsemblMetazoa"/>
        </authorList>
    </citation>
    <scope>IDENTIFICATION</scope>
</reference>
<dbReference type="EnsemblMetazoa" id="Aqu2.1.03110_001">
    <property type="protein sequence ID" value="Aqu2.1.03110_001"/>
    <property type="gene ID" value="Aqu2.1.03110"/>
</dbReference>
<dbReference type="STRING" id="400682.A0A1X7SM56"/>
<organism evidence="1">
    <name type="scientific">Amphimedon queenslandica</name>
    <name type="common">Sponge</name>
    <dbReference type="NCBI Taxonomy" id="400682"/>
    <lineage>
        <taxon>Eukaryota</taxon>
        <taxon>Metazoa</taxon>
        <taxon>Porifera</taxon>
        <taxon>Demospongiae</taxon>
        <taxon>Heteroscleromorpha</taxon>
        <taxon>Haplosclerida</taxon>
        <taxon>Niphatidae</taxon>
        <taxon>Amphimedon</taxon>
    </lineage>
</organism>
<proteinExistence type="predicted"/>
<sequence length="115" mass="13123">MKAVLCKTGSTVKHESYCPRHTTLRKTPSKLLSPSNSTLVTPNNLLVPPPLSPLMEQTPLQRVESQFYEYTSHEELSKELKISSQASTLIYNYWKLKRKRCMCIKVLETPAGSFH</sequence>